<evidence type="ECO:0000313" key="4">
    <source>
        <dbReference type="EMBL" id="NHN85444.1"/>
    </source>
</evidence>
<evidence type="ECO:0000256" key="2">
    <source>
        <dbReference type="SAM" id="SignalP"/>
    </source>
</evidence>
<dbReference type="EMBL" id="WOTB01000016">
    <property type="protein sequence ID" value="NHN85444.1"/>
    <property type="molecule type" value="Genomic_DNA"/>
</dbReference>
<keyword evidence="5" id="KW-1185">Reference proteome</keyword>
<comment type="caution">
    <text evidence="4">The sequence shown here is derived from an EMBL/GenBank/DDBJ whole genome shotgun (WGS) entry which is preliminary data.</text>
</comment>
<feature type="domain" description="Beta-lactamase-related" evidence="3">
    <location>
        <begin position="69"/>
        <end position="414"/>
    </location>
</feature>
<name>A0ABX0JRK4_9PROT</name>
<keyword evidence="1 4" id="KW-0378">Hydrolase</keyword>
<sequence>MRQSSVRSAFLLSCAVIGILVHGTSRAARPGGPSSGLCPRLDSAVTARRDNGRFAAADRDVKAGLGPHASYPGAVLLIAKNGHVVHLAAFGAAQDLTVSPDGRAVPMASPRPMHDDELFDMASVTKVEATTAAVMHLVSQGRLHPEDRLGDLLPVFAGTDKATVTVEQLLTHRAGLWEWQPGWLYRDAGGSVLPWLARLPRRYGIGERWAYSDLGFMILGAVVSHVSGLPLDTYVRQELYVPQDMTDTGYLPSATLAPRIAATSQGDAYQRRMVETGKPYPVLYPPSPDVHVSYRTGFLVGQANDANSWFGWGGVAGHAGVFSTALDVGRYAQTLLNGGCYGNWRLASPEIVARFEQTPSDAKQALGFRKMQIDGVTTPVFGHPGFTGTQFAFAPELNLSVVLLTNRLHRPDTPSESYPVLSDLWNQVIRDAVAATTQSGEKP</sequence>
<dbReference type="Pfam" id="PF00144">
    <property type="entry name" value="Beta-lactamase"/>
    <property type="match status" value="1"/>
</dbReference>
<dbReference type="SUPFAM" id="SSF56601">
    <property type="entry name" value="beta-lactamase/transpeptidase-like"/>
    <property type="match status" value="1"/>
</dbReference>
<accession>A0ABX0JRK4</accession>
<evidence type="ECO:0000313" key="5">
    <source>
        <dbReference type="Proteomes" id="UP000635278"/>
    </source>
</evidence>
<dbReference type="InterPro" id="IPR001466">
    <property type="entry name" value="Beta-lactam-related"/>
</dbReference>
<proteinExistence type="predicted"/>
<feature type="chain" id="PRO_5045381759" evidence="2">
    <location>
        <begin position="28"/>
        <end position="443"/>
    </location>
</feature>
<dbReference type="Proteomes" id="UP000635278">
    <property type="component" value="Unassembled WGS sequence"/>
</dbReference>
<organism evidence="4 5">
    <name type="scientific">Acetobacter musti</name>
    <dbReference type="NCBI Taxonomy" id="864732"/>
    <lineage>
        <taxon>Bacteria</taxon>
        <taxon>Pseudomonadati</taxon>
        <taxon>Pseudomonadota</taxon>
        <taxon>Alphaproteobacteria</taxon>
        <taxon>Acetobacterales</taxon>
        <taxon>Acetobacteraceae</taxon>
        <taxon>Acetobacter</taxon>
    </lineage>
</organism>
<keyword evidence="2" id="KW-0732">Signal</keyword>
<dbReference type="InterPro" id="IPR012338">
    <property type="entry name" value="Beta-lactam/transpept-like"/>
</dbReference>
<dbReference type="RefSeq" id="WP_173583837.1">
    <property type="nucleotide sequence ID" value="NZ_WOTB01000016.1"/>
</dbReference>
<protein>
    <submittedName>
        <fullName evidence="4">Serine hydrolase</fullName>
    </submittedName>
</protein>
<dbReference type="PANTHER" id="PTHR43283">
    <property type="entry name" value="BETA-LACTAMASE-RELATED"/>
    <property type="match status" value="1"/>
</dbReference>
<evidence type="ECO:0000256" key="1">
    <source>
        <dbReference type="ARBA" id="ARBA00022801"/>
    </source>
</evidence>
<gene>
    <name evidence="4" type="ORF">GOB93_12440</name>
</gene>
<dbReference type="PANTHER" id="PTHR43283:SF11">
    <property type="entry name" value="BETA-LACTAMASE-RELATED DOMAIN-CONTAINING PROTEIN"/>
    <property type="match status" value="1"/>
</dbReference>
<dbReference type="GO" id="GO:0016787">
    <property type="term" value="F:hydrolase activity"/>
    <property type="evidence" value="ECO:0007669"/>
    <property type="project" value="UniProtKB-KW"/>
</dbReference>
<dbReference type="InterPro" id="IPR050789">
    <property type="entry name" value="Diverse_Enzym_Activities"/>
</dbReference>
<dbReference type="Gene3D" id="3.40.710.10">
    <property type="entry name" value="DD-peptidase/beta-lactamase superfamily"/>
    <property type="match status" value="1"/>
</dbReference>
<evidence type="ECO:0000259" key="3">
    <source>
        <dbReference type="Pfam" id="PF00144"/>
    </source>
</evidence>
<reference evidence="4 5" key="1">
    <citation type="journal article" date="2020" name="Int. J. Syst. Evol. Microbiol.">
        <title>Novel acetic acid bacteria from cider fermentations: Acetobacter conturbans sp. nov. and Acetobacter fallax sp. nov.</title>
        <authorList>
            <person name="Sombolestani A.S."/>
            <person name="Cleenwerck I."/>
            <person name="Cnockaert M."/>
            <person name="Borremans W."/>
            <person name="Wieme A.D."/>
            <person name="De Vuyst L."/>
            <person name="Vandamme P."/>
        </authorList>
    </citation>
    <scope>NUCLEOTIDE SEQUENCE [LARGE SCALE GENOMIC DNA]</scope>
    <source>
        <strain evidence="4 5">LMG 30640</strain>
    </source>
</reference>
<feature type="signal peptide" evidence="2">
    <location>
        <begin position="1"/>
        <end position="27"/>
    </location>
</feature>